<gene>
    <name evidence="1" type="ORF">TEU_08245</name>
</gene>
<keyword evidence="2" id="KW-1185">Reference proteome</keyword>
<dbReference type="Proteomes" id="UP000029980">
    <property type="component" value="Chromosome"/>
</dbReference>
<protein>
    <submittedName>
        <fullName evidence="1">Uncharacterized protein</fullName>
    </submittedName>
</protein>
<accession>A0A097QV18</accession>
<reference evidence="1 2" key="1">
    <citation type="journal article" date="2015" name="Int. J. Syst. Evol. Microbiol.">
        <title>Thermococcus eurythermalis sp. nov., a conditional piezophilic hyperthermophilic archaeon with a wide temperature range isolated from an oil-immersed chimney in the Guaymas Basin.</title>
        <authorList>
            <person name="Zhao W."/>
            <person name="Zeng X."/>
            <person name="Xiao X."/>
        </authorList>
    </citation>
    <scope>NUCLEOTIDE SEQUENCE [LARGE SCALE GENOMIC DNA]</scope>
    <source>
        <strain evidence="1 2">A501</strain>
    </source>
</reference>
<evidence type="ECO:0000313" key="2">
    <source>
        <dbReference type="Proteomes" id="UP000029980"/>
    </source>
</evidence>
<name>A0A097QV18_9EURY</name>
<sequence>MTGTVSKIIHFRDEEEFIEDMDFALERFSYLASRYGHNPVEGIVLWDSIAVRDDEGVKLFRVGEFPYFEGTLKVDLETLRIMERYFDELESRWDELTVEEINYFVEMLNEALGEERVYYDAYSLGLDRNTAYIILNLVALNYLEGILDGRDKELFEEAVDVLLKYI</sequence>
<organism evidence="1 2">
    <name type="scientific">Thermococcus eurythermalis</name>
    <dbReference type="NCBI Taxonomy" id="1505907"/>
    <lineage>
        <taxon>Archaea</taxon>
        <taxon>Methanobacteriati</taxon>
        <taxon>Methanobacteriota</taxon>
        <taxon>Thermococci</taxon>
        <taxon>Thermococcales</taxon>
        <taxon>Thermococcaceae</taxon>
        <taxon>Thermococcus</taxon>
    </lineage>
</organism>
<dbReference type="EMBL" id="CP008887">
    <property type="protein sequence ID" value="AIU70321.1"/>
    <property type="molecule type" value="Genomic_DNA"/>
</dbReference>
<dbReference type="GeneID" id="25153424"/>
<dbReference type="RefSeq" id="WP_050003291.1">
    <property type="nucleotide sequence ID" value="NZ_CP008887.1"/>
</dbReference>
<proteinExistence type="predicted"/>
<dbReference type="STRING" id="1505907.TEU_08245"/>
<dbReference type="AlphaFoldDB" id="A0A097QV18"/>
<dbReference type="HOGENOM" id="CLU_1599099_0_0_2"/>
<dbReference type="OrthoDB" id="84888at2157"/>
<dbReference type="KEGG" id="teu:TEU_08245"/>
<evidence type="ECO:0000313" key="1">
    <source>
        <dbReference type="EMBL" id="AIU70321.1"/>
    </source>
</evidence>